<protein>
    <recommendedName>
        <fullName evidence="5">DNA-binding protein</fullName>
    </recommendedName>
</protein>
<dbReference type="Proteomes" id="UP000321960">
    <property type="component" value="Unassembled WGS sequence"/>
</dbReference>
<evidence type="ECO:0000313" key="3">
    <source>
        <dbReference type="Proteomes" id="UP000321960"/>
    </source>
</evidence>
<gene>
    <name evidence="2" type="ORF">GCM10007888_28020</name>
    <name evidence="1" type="ORF">MOX02_52040</name>
</gene>
<keyword evidence="4" id="KW-1185">Reference proteome</keyword>
<dbReference type="EMBL" id="BJZU01000138">
    <property type="protein sequence ID" value="GEP07166.1"/>
    <property type="molecule type" value="Genomic_DNA"/>
</dbReference>
<accession>A0A512JB45</accession>
<evidence type="ECO:0000313" key="1">
    <source>
        <dbReference type="EMBL" id="GEP07166.1"/>
    </source>
</evidence>
<name>A0A512JB45_9HYPH</name>
<proteinExistence type="predicted"/>
<reference evidence="2" key="1">
    <citation type="journal article" date="2014" name="Int. J. Syst. Evol. Microbiol.">
        <title>Complete genome of a new Firmicutes species belonging to the dominant human colonic microbiota ('Ruminococcus bicirculans') reveals two chromosomes and a selective capacity to utilize plant glucans.</title>
        <authorList>
            <consortium name="NISC Comparative Sequencing Program"/>
            <person name="Wegmann U."/>
            <person name="Louis P."/>
            <person name="Goesmann A."/>
            <person name="Henrissat B."/>
            <person name="Duncan S.H."/>
            <person name="Flint H.J."/>
        </authorList>
    </citation>
    <scope>NUCLEOTIDE SEQUENCE</scope>
    <source>
        <strain evidence="2">NBRC 107715</strain>
    </source>
</reference>
<sequence length="75" mass="8725">MNKMRERTSRYDEHEPLLTFRQAAATFGVPYWKIQRAAKLGLIPTITLLNSRRYVRGSEIEQKLLMHPARVGGVR</sequence>
<dbReference type="EMBL" id="BSPK01000036">
    <property type="protein sequence ID" value="GLS64421.1"/>
    <property type="molecule type" value="Genomic_DNA"/>
</dbReference>
<reference evidence="2" key="4">
    <citation type="submission" date="2023-01" db="EMBL/GenBank/DDBJ databases">
        <title>Draft genome sequence of Methylobacterium oxalidis strain NBRC 107715.</title>
        <authorList>
            <person name="Sun Q."/>
            <person name="Mori K."/>
        </authorList>
    </citation>
    <scope>NUCLEOTIDE SEQUENCE</scope>
    <source>
        <strain evidence="2">NBRC 107715</strain>
    </source>
</reference>
<evidence type="ECO:0000313" key="4">
    <source>
        <dbReference type="Proteomes" id="UP001156856"/>
    </source>
</evidence>
<reference evidence="1 3" key="3">
    <citation type="submission" date="2019-07" db="EMBL/GenBank/DDBJ databases">
        <title>Whole genome shotgun sequence of Methylobacterium oxalidis NBRC 107715.</title>
        <authorList>
            <person name="Hosoyama A."/>
            <person name="Uohara A."/>
            <person name="Ohji S."/>
            <person name="Ichikawa N."/>
        </authorList>
    </citation>
    <scope>NUCLEOTIDE SEQUENCE [LARGE SCALE GENOMIC DNA]</scope>
    <source>
        <strain evidence="1 3">NBRC 107715</strain>
    </source>
</reference>
<reference evidence="4" key="2">
    <citation type="journal article" date="2019" name="Int. J. Syst. Evol. Microbiol.">
        <title>The Global Catalogue of Microorganisms (GCM) 10K type strain sequencing project: providing services to taxonomists for standard genome sequencing and annotation.</title>
        <authorList>
            <consortium name="The Broad Institute Genomics Platform"/>
            <consortium name="The Broad Institute Genome Sequencing Center for Infectious Disease"/>
            <person name="Wu L."/>
            <person name="Ma J."/>
        </authorList>
    </citation>
    <scope>NUCLEOTIDE SEQUENCE [LARGE SCALE GENOMIC DNA]</scope>
    <source>
        <strain evidence="4">NBRC 107715</strain>
    </source>
</reference>
<dbReference type="Proteomes" id="UP001156856">
    <property type="component" value="Unassembled WGS sequence"/>
</dbReference>
<organism evidence="1 3">
    <name type="scientific">Methylobacterium oxalidis</name>
    <dbReference type="NCBI Taxonomy" id="944322"/>
    <lineage>
        <taxon>Bacteria</taxon>
        <taxon>Pseudomonadati</taxon>
        <taxon>Pseudomonadota</taxon>
        <taxon>Alphaproteobacteria</taxon>
        <taxon>Hyphomicrobiales</taxon>
        <taxon>Methylobacteriaceae</taxon>
        <taxon>Methylobacterium</taxon>
    </lineage>
</organism>
<evidence type="ECO:0008006" key="5">
    <source>
        <dbReference type="Google" id="ProtNLM"/>
    </source>
</evidence>
<comment type="caution">
    <text evidence="1">The sequence shown here is derived from an EMBL/GenBank/DDBJ whole genome shotgun (WGS) entry which is preliminary data.</text>
</comment>
<evidence type="ECO:0000313" key="2">
    <source>
        <dbReference type="EMBL" id="GLS64421.1"/>
    </source>
</evidence>
<dbReference type="AlphaFoldDB" id="A0A512JB45"/>